<dbReference type="AlphaFoldDB" id="A0A210QHC8"/>
<name>A0A210QHC8_MIZYE</name>
<proteinExistence type="predicted"/>
<accession>A0A210QHC8</accession>
<comment type="caution">
    <text evidence="2">The sequence shown here is derived from an EMBL/GenBank/DDBJ whole genome shotgun (WGS) entry which is preliminary data.</text>
</comment>
<keyword evidence="3" id="KW-1185">Reference proteome</keyword>
<gene>
    <name evidence="2" type="ORF">KP79_PYT24715</name>
</gene>
<keyword evidence="1" id="KW-1133">Transmembrane helix</keyword>
<reference evidence="2 3" key="1">
    <citation type="journal article" date="2017" name="Nat. Ecol. Evol.">
        <title>Scallop genome provides insights into evolution of bilaterian karyotype and development.</title>
        <authorList>
            <person name="Wang S."/>
            <person name="Zhang J."/>
            <person name="Jiao W."/>
            <person name="Li J."/>
            <person name="Xun X."/>
            <person name="Sun Y."/>
            <person name="Guo X."/>
            <person name="Huan P."/>
            <person name="Dong B."/>
            <person name="Zhang L."/>
            <person name="Hu X."/>
            <person name="Sun X."/>
            <person name="Wang J."/>
            <person name="Zhao C."/>
            <person name="Wang Y."/>
            <person name="Wang D."/>
            <person name="Huang X."/>
            <person name="Wang R."/>
            <person name="Lv J."/>
            <person name="Li Y."/>
            <person name="Zhang Z."/>
            <person name="Liu B."/>
            <person name="Lu W."/>
            <person name="Hui Y."/>
            <person name="Liang J."/>
            <person name="Zhou Z."/>
            <person name="Hou R."/>
            <person name="Li X."/>
            <person name="Liu Y."/>
            <person name="Li H."/>
            <person name="Ning X."/>
            <person name="Lin Y."/>
            <person name="Zhao L."/>
            <person name="Xing Q."/>
            <person name="Dou J."/>
            <person name="Li Y."/>
            <person name="Mao J."/>
            <person name="Guo H."/>
            <person name="Dou H."/>
            <person name="Li T."/>
            <person name="Mu C."/>
            <person name="Jiang W."/>
            <person name="Fu Q."/>
            <person name="Fu X."/>
            <person name="Miao Y."/>
            <person name="Liu J."/>
            <person name="Yu Q."/>
            <person name="Li R."/>
            <person name="Liao H."/>
            <person name="Li X."/>
            <person name="Kong Y."/>
            <person name="Jiang Z."/>
            <person name="Chourrout D."/>
            <person name="Li R."/>
            <person name="Bao Z."/>
        </authorList>
    </citation>
    <scope>NUCLEOTIDE SEQUENCE [LARGE SCALE GENOMIC DNA]</scope>
    <source>
        <strain evidence="2 3">PY_sf001</strain>
    </source>
</reference>
<dbReference type="Proteomes" id="UP000242188">
    <property type="component" value="Unassembled WGS sequence"/>
</dbReference>
<evidence type="ECO:0000313" key="2">
    <source>
        <dbReference type="EMBL" id="OWF48127.1"/>
    </source>
</evidence>
<keyword evidence="1" id="KW-0472">Membrane</keyword>
<evidence type="ECO:0000256" key="1">
    <source>
        <dbReference type="SAM" id="Phobius"/>
    </source>
</evidence>
<organism evidence="2 3">
    <name type="scientific">Mizuhopecten yessoensis</name>
    <name type="common">Japanese scallop</name>
    <name type="synonym">Patinopecten yessoensis</name>
    <dbReference type="NCBI Taxonomy" id="6573"/>
    <lineage>
        <taxon>Eukaryota</taxon>
        <taxon>Metazoa</taxon>
        <taxon>Spiralia</taxon>
        <taxon>Lophotrochozoa</taxon>
        <taxon>Mollusca</taxon>
        <taxon>Bivalvia</taxon>
        <taxon>Autobranchia</taxon>
        <taxon>Pteriomorphia</taxon>
        <taxon>Pectinida</taxon>
        <taxon>Pectinoidea</taxon>
        <taxon>Pectinidae</taxon>
        <taxon>Mizuhopecten</taxon>
    </lineage>
</organism>
<dbReference type="OrthoDB" id="365605at2759"/>
<evidence type="ECO:0000313" key="3">
    <source>
        <dbReference type="Proteomes" id="UP000242188"/>
    </source>
</evidence>
<dbReference type="EMBL" id="NEDP02003668">
    <property type="protein sequence ID" value="OWF48127.1"/>
    <property type="molecule type" value="Genomic_DNA"/>
</dbReference>
<keyword evidence="1" id="KW-0812">Transmembrane</keyword>
<feature type="transmembrane region" description="Helical" evidence="1">
    <location>
        <begin position="43"/>
        <end position="62"/>
    </location>
</feature>
<sequence>MTKSGRIGDCNALLDKIVDYAARGRERQQELSQQSREIKMTSLLHSGVWLIGGLGIAFAVYGEMFHECVKYKDEVPEVTGALKVCVKGWEGETYCKFYNDNCPEIQECINNVAPIPRNNHCMVCPETGCIYHGNDIPSGEMFDSVDGINKCQCFRNGKYKCETKELGQPISFCT</sequence>
<protein>
    <submittedName>
        <fullName evidence="2">Uncharacterized protein</fullName>
    </submittedName>
</protein>